<evidence type="ECO:0000256" key="4">
    <source>
        <dbReference type="PIRSR" id="PIRSR603782-2"/>
    </source>
</evidence>
<keyword evidence="4" id="KW-1015">Disulfide bond</keyword>
<reference evidence="7 8" key="1">
    <citation type="submission" date="2019-12" db="EMBL/GenBank/DDBJ databases">
        <title>Genomic-based taxomic classification of the family Erythrobacteraceae.</title>
        <authorList>
            <person name="Xu L."/>
        </authorList>
    </citation>
    <scope>NUCLEOTIDE SEQUENCE [LARGE SCALE GENOMIC DNA]</scope>
    <source>
        <strain evidence="7 8">S36</strain>
    </source>
</reference>
<evidence type="ECO:0000259" key="6">
    <source>
        <dbReference type="PROSITE" id="PS51352"/>
    </source>
</evidence>
<dbReference type="FunFam" id="3.40.30.10:FF:000013">
    <property type="entry name" value="Blast:Protein SCO1 homolog, mitochondrial"/>
    <property type="match status" value="1"/>
</dbReference>
<organism evidence="7 8">
    <name type="scientific">Croceibacterium xixiisoli</name>
    <dbReference type="NCBI Taxonomy" id="1476466"/>
    <lineage>
        <taxon>Bacteria</taxon>
        <taxon>Pseudomonadati</taxon>
        <taxon>Pseudomonadota</taxon>
        <taxon>Alphaproteobacteria</taxon>
        <taxon>Sphingomonadales</taxon>
        <taxon>Erythrobacteraceae</taxon>
        <taxon>Croceibacterium</taxon>
    </lineage>
</organism>
<evidence type="ECO:0000256" key="1">
    <source>
        <dbReference type="ARBA" id="ARBA00010996"/>
    </source>
</evidence>
<dbReference type="OrthoDB" id="9790194at2"/>
<protein>
    <submittedName>
        <fullName evidence="7">SCO family protein</fullName>
    </submittedName>
</protein>
<dbReference type="InterPro" id="IPR013766">
    <property type="entry name" value="Thioredoxin_domain"/>
</dbReference>
<dbReference type="InterPro" id="IPR036249">
    <property type="entry name" value="Thioredoxin-like_sf"/>
</dbReference>
<keyword evidence="3" id="KW-0479">Metal-binding</keyword>
<evidence type="ECO:0000313" key="8">
    <source>
        <dbReference type="Proteomes" id="UP000469430"/>
    </source>
</evidence>
<dbReference type="RefSeq" id="WP_161392681.1">
    <property type="nucleotide sequence ID" value="NZ_JBHSCP010000002.1"/>
</dbReference>
<dbReference type="CDD" id="cd02968">
    <property type="entry name" value="SCO"/>
    <property type="match status" value="1"/>
</dbReference>
<accession>A0A6I4U261</accession>
<dbReference type="Proteomes" id="UP000469430">
    <property type="component" value="Unassembled WGS sequence"/>
</dbReference>
<dbReference type="Gene3D" id="3.40.30.10">
    <property type="entry name" value="Glutaredoxin"/>
    <property type="match status" value="1"/>
</dbReference>
<feature type="signal peptide" evidence="5">
    <location>
        <begin position="1"/>
        <end position="20"/>
    </location>
</feature>
<evidence type="ECO:0000256" key="5">
    <source>
        <dbReference type="SAM" id="SignalP"/>
    </source>
</evidence>
<comment type="caution">
    <text evidence="7">The sequence shown here is derived from an EMBL/GenBank/DDBJ whole genome shotgun (WGS) entry which is preliminary data.</text>
</comment>
<evidence type="ECO:0000256" key="2">
    <source>
        <dbReference type="ARBA" id="ARBA00023008"/>
    </source>
</evidence>
<dbReference type="SUPFAM" id="SSF52833">
    <property type="entry name" value="Thioredoxin-like"/>
    <property type="match status" value="1"/>
</dbReference>
<comment type="similarity">
    <text evidence="1">Belongs to the SCO1/2 family.</text>
</comment>
<evidence type="ECO:0000256" key="3">
    <source>
        <dbReference type="PIRSR" id="PIRSR603782-1"/>
    </source>
</evidence>
<dbReference type="Pfam" id="PF02630">
    <property type="entry name" value="SCO1-SenC"/>
    <property type="match status" value="1"/>
</dbReference>
<dbReference type="PROSITE" id="PS51352">
    <property type="entry name" value="THIOREDOXIN_2"/>
    <property type="match status" value="1"/>
</dbReference>
<evidence type="ECO:0000313" key="7">
    <source>
        <dbReference type="EMBL" id="MXP00929.1"/>
    </source>
</evidence>
<dbReference type="InterPro" id="IPR003782">
    <property type="entry name" value="SCO1/SenC"/>
</dbReference>
<dbReference type="PANTHER" id="PTHR12151">
    <property type="entry name" value="ELECTRON TRANSPORT PROTIN SCO1/SENC FAMILY MEMBER"/>
    <property type="match status" value="1"/>
</dbReference>
<feature type="disulfide bond" description="Redox-active" evidence="4">
    <location>
        <begin position="69"/>
        <end position="73"/>
    </location>
</feature>
<dbReference type="AlphaFoldDB" id="A0A6I4U261"/>
<dbReference type="PANTHER" id="PTHR12151:SF25">
    <property type="entry name" value="LINALOOL DEHYDRATASE_ISOMERASE DOMAIN-CONTAINING PROTEIN"/>
    <property type="match status" value="1"/>
</dbReference>
<gene>
    <name evidence="7" type="ORF">GRI97_18230</name>
</gene>
<sequence>MPMPLSLRLAASLAILAPLAACNTAPAEAPLAGAKIGGDFDLVNSKGEPVRWADFNGKYRMIYFGYAYCPDICPFDMQRMMAGYKEFAAAKPELAAQVQPIFVTIDPERDTPAVIGEFTSAFSDKLLGLTGTPEQVATAAKAFAVYYKKGDVNSEGGYLMDHSKAAFLMGRQGEPIAMLPVDLGGQQVAAELEKWVN</sequence>
<feature type="binding site" evidence="3">
    <location>
        <position position="73"/>
    </location>
    <ligand>
        <name>Cu cation</name>
        <dbReference type="ChEBI" id="CHEBI:23378"/>
    </ligand>
</feature>
<dbReference type="GO" id="GO:0046872">
    <property type="term" value="F:metal ion binding"/>
    <property type="evidence" value="ECO:0007669"/>
    <property type="project" value="UniProtKB-KW"/>
</dbReference>
<keyword evidence="8" id="KW-1185">Reference proteome</keyword>
<proteinExistence type="inferred from homology"/>
<name>A0A6I4U261_9SPHN</name>
<feature type="domain" description="Thioredoxin" evidence="6">
    <location>
        <begin position="31"/>
        <end position="197"/>
    </location>
</feature>
<feature type="binding site" evidence="3">
    <location>
        <position position="162"/>
    </location>
    <ligand>
        <name>Cu cation</name>
        <dbReference type="ChEBI" id="CHEBI:23378"/>
    </ligand>
</feature>
<keyword evidence="5" id="KW-0732">Signal</keyword>
<feature type="chain" id="PRO_5026289952" evidence="5">
    <location>
        <begin position="21"/>
        <end position="197"/>
    </location>
</feature>
<feature type="binding site" evidence="3">
    <location>
        <position position="69"/>
    </location>
    <ligand>
        <name>Cu cation</name>
        <dbReference type="ChEBI" id="CHEBI:23378"/>
    </ligand>
</feature>
<dbReference type="EMBL" id="WTYJ01000006">
    <property type="protein sequence ID" value="MXP00929.1"/>
    <property type="molecule type" value="Genomic_DNA"/>
</dbReference>
<keyword evidence="2 3" id="KW-0186">Copper</keyword>